<name>E4RRD0_LEAB4</name>
<dbReference type="RefSeq" id="WP_013409495.1">
    <property type="nucleotide sequence ID" value="NC_014655.1"/>
</dbReference>
<keyword evidence="1" id="KW-1133">Transmembrane helix</keyword>
<protein>
    <submittedName>
        <fullName evidence="2">Uncharacterized protein</fullName>
    </submittedName>
</protein>
<keyword evidence="1" id="KW-0472">Membrane</keyword>
<proteinExistence type="predicted"/>
<keyword evidence="3" id="KW-1185">Reference proteome</keyword>
<dbReference type="STRING" id="649349.Lbys_2801"/>
<dbReference type="HOGENOM" id="CLU_060106_0_0_10"/>
<reference evidence="2 3" key="2">
    <citation type="journal article" date="2011" name="Stand. Genomic Sci.">
        <title>Complete genome sequence of Leadbetterella byssophila type strain (4M15).</title>
        <authorList>
            <person name="Abt B."/>
            <person name="Teshima H."/>
            <person name="Lucas S."/>
            <person name="Lapidus A."/>
            <person name="Del Rio T.G."/>
            <person name="Nolan M."/>
            <person name="Tice H."/>
            <person name="Cheng J.F."/>
            <person name="Pitluck S."/>
            <person name="Liolios K."/>
            <person name="Pagani I."/>
            <person name="Ivanova N."/>
            <person name="Mavromatis K."/>
            <person name="Pati A."/>
            <person name="Tapia R."/>
            <person name="Han C."/>
            <person name="Goodwin L."/>
            <person name="Chen A."/>
            <person name="Palaniappan K."/>
            <person name="Land M."/>
            <person name="Hauser L."/>
            <person name="Chang Y.J."/>
            <person name="Jeffries C.D."/>
            <person name="Rohde M."/>
            <person name="Goker M."/>
            <person name="Tindall B.J."/>
            <person name="Detter J.C."/>
            <person name="Woyke T."/>
            <person name="Bristow J."/>
            <person name="Eisen J.A."/>
            <person name="Markowitz V."/>
            <person name="Hugenholtz P."/>
            <person name="Klenk H.P."/>
            <person name="Kyrpides N.C."/>
        </authorList>
    </citation>
    <scope>NUCLEOTIDE SEQUENCE [LARGE SCALE GENOMIC DNA]</scope>
    <source>
        <strain evidence="3">DSM 17132 / JCM 16389 / KACC 11308 / NBRC 106382 / 4M15</strain>
    </source>
</reference>
<evidence type="ECO:0000313" key="3">
    <source>
        <dbReference type="Proteomes" id="UP000007435"/>
    </source>
</evidence>
<dbReference type="Proteomes" id="UP000007435">
    <property type="component" value="Chromosome"/>
</dbReference>
<dbReference type="eggNOG" id="ENOG502Z7XT">
    <property type="taxonomic scope" value="Bacteria"/>
</dbReference>
<feature type="transmembrane region" description="Helical" evidence="1">
    <location>
        <begin position="209"/>
        <end position="227"/>
    </location>
</feature>
<sequence length="323" mass="37697">MLSLSSLFQTPTPDVKFEEDIPIPEIELPTWLKQEDLLRDEGVLFGLSGSEPTEKIKIIESTYEQVLASPNQKKMHLHEKIGELNLILEQKNKKLEDNQLKISQTLSLSTEPHGLLRVSIGLALAIFMCFANYFLIKDGIQYAYPKDANWIAWGVFLSGMFSLYAYTALIHTSEPVTWRRALEEWGMPLAASLFLLAQIWPHFTWYKAMAYFTFTLFLFLLTGKLLLSTISKWKWEWDKFKNNWSLNKNKKLAHKEWPSTSDALEKEMEEIRIQKWNIVQTLNEVEAQIQRITAEKESAIHLFLSEYQLAKQYRFENAKIVQK</sequence>
<reference key="1">
    <citation type="submission" date="2010-11" db="EMBL/GenBank/DDBJ databases">
        <title>The complete genome of Leadbetterella byssophila DSM 17132.</title>
        <authorList>
            <consortium name="US DOE Joint Genome Institute (JGI-PGF)"/>
            <person name="Lucas S."/>
            <person name="Copeland A."/>
            <person name="Lapidus A."/>
            <person name="Glavina del Rio T."/>
            <person name="Dalin E."/>
            <person name="Tice H."/>
            <person name="Bruce D."/>
            <person name="Goodwin L."/>
            <person name="Pitluck S."/>
            <person name="Kyrpides N."/>
            <person name="Mavromatis K."/>
            <person name="Ivanova N."/>
            <person name="Teshima H."/>
            <person name="Brettin T."/>
            <person name="Detter J.C."/>
            <person name="Han C."/>
            <person name="Tapia R."/>
            <person name="Land M."/>
            <person name="Hauser L."/>
            <person name="Markowitz V."/>
            <person name="Cheng J.-F."/>
            <person name="Hugenholtz P."/>
            <person name="Woyke T."/>
            <person name="Wu D."/>
            <person name="Tindall B."/>
            <person name="Pomrenke H.G."/>
            <person name="Brambilla E."/>
            <person name="Klenk H.-P."/>
            <person name="Eisen J.A."/>
        </authorList>
    </citation>
    <scope>NUCLEOTIDE SEQUENCE [LARGE SCALE GENOMIC DNA]</scope>
    <source>
        <strain>DSM 17132</strain>
    </source>
</reference>
<accession>E4RRD0</accession>
<evidence type="ECO:0000313" key="2">
    <source>
        <dbReference type="EMBL" id="ADQ18463.1"/>
    </source>
</evidence>
<dbReference type="OrthoDB" id="937423at2"/>
<evidence type="ECO:0000256" key="1">
    <source>
        <dbReference type="SAM" id="Phobius"/>
    </source>
</evidence>
<gene>
    <name evidence="2" type="ordered locus">Lbys_2801</name>
</gene>
<dbReference type="EMBL" id="CP002305">
    <property type="protein sequence ID" value="ADQ18463.1"/>
    <property type="molecule type" value="Genomic_DNA"/>
</dbReference>
<dbReference type="AlphaFoldDB" id="E4RRD0"/>
<keyword evidence="1" id="KW-0812">Transmembrane</keyword>
<dbReference type="KEGG" id="lby:Lbys_2801"/>
<feature type="transmembrane region" description="Helical" evidence="1">
    <location>
        <begin position="115"/>
        <end position="136"/>
    </location>
</feature>
<feature type="transmembrane region" description="Helical" evidence="1">
    <location>
        <begin position="148"/>
        <end position="170"/>
    </location>
</feature>
<organism evidence="2 3">
    <name type="scientific">Leadbetterella byssophila (strain DSM 17132 / JCM 16389 / KACC 11308 / NBRC 106382 / 4M15)</name>
    <dbReference type="NCBI Taxonomy" id="649349"/>
    <lineage>
        <taxon>Bacteria</taxon>
        <taxon>Pseudomonadati</taxon>
        <taxon>Bacteroidota</taxon>
        <taxon>Cytophagia</taxon>
        <taxon>Cytophagales</taxon>
        <taxon>Leadbetterellaceae</taxon>
        <taxon>Leadbetterella</taxon>
    </lineage>
</organism>